<feature type="transmembrane region" description="Helical" evidence="1">
    <location>
        <begin position="234"/>
        <end position="255"/>
    </location>
</feature>
<dbReference type="EMBL" id="JAVRFD010000001">
    <property type="protein sequence ID" value="MDT0541625.1"/>
    <property type="molecule type" value="Genomic_DNA"/>
</dbReference>
<dbReference type="RefSeq" id="WP_311721901.1">
    <property type="nucleotide sequence ID" value="NZ_JAVRFD010000001.1"/>
</dbReference>
<keyword evidence="3" id="KW-1185">Reference proteome</keyword>
<dbReference type="Proteomes" id="UP001180754">
    <property type="component" value="Unassembled WGS sequence"/>
</dbReference>
<evidence type="ECO:0000313" key="2">
    <source>
        <dbReference type="EMBL" id="MDT0541625.1"/>
    </source>
</evidence>
<dbReference type="PANTHER" id="PTHR40761">
    <property type="entry name" value="CONSERVED INTEGRAL MEMBRANE ALANINE VALINE AND LEUCINE RICH PROTEIN-RELATED"/>
    <property type="match status" value="1"/>
</dbReference>
<keyword evidence="1" id="KW-1133">Transmembrane helix</keyword>
<feature type="transmembrane region" description="Helical" evidence="1">
    <location>
        <begin position="199"/>
        <end position="222"/>
    </location>
</feature>
<keyword evidence="1" id="KW-0472">Membrane</keyword>
<name>A0ABU2X6U0_9ACTN</name>
<evidence type="ECO:0000256" key="1">
    <source>
        <dbReference type="SAM" id="Phobius"/>
    </source>
</evidence>
<proteinExistence type="predicted"/>
<feature type="transmembrane region" description="Helical" evidence="1">
    <location>
        <begin position="261"/>
        <end position="281"/>
    </location>
</feature>
<dbReference type="NCBIfam" id="NF038012">
    <property type="entry name" value="DMT_1"/>
    <property type="match status" value="1"/>
</dbReference>
<dbReference type="PANTHER" id="PTHR40761:SF1">
    <property type="entry name" value="CONSERVED INTEGRAL MEMBRANE ALANINE VALINE AND LEUCINE RICH PROTEIN-RELATED"/>
    <property type="match status" value="1"/>
</dbReference>
<evidence type="ECO:0000313" key="3">
    <source>
        <dbReference type="Proteomes" id="UP001180754"/>
    </source>
</evidence>
<keyword evidence="1" id="KW-0812">Transmembrane</keyword>
<reference evidence="2" key="1">
    <citation type="submission" date="2024-05" db="EMBL/GenBank/DDBJ databases">
        <title>30 novel species of actinomycetes from the DSMZ collection.</title>
        <authorList>
            <person name="Nouioui I."/>
        </authorList>
    </citation>
    <scope>NUCLEOTIDE SEQUENCE</scope>
    <source>
        <strain evidence="2">DSM 41529</strain>
    </source>
</reference>
<feature type="transmembrane region" description="Helical" evidence="1">
    <location>
        <begin position="102"/>
        <end position="119"/>
    </location>
</feature>
<sequence>MLTYLLSVLAACANAISSVLQRKANREMPPELALRPKLIGELLRQPVWLAGLAGVVVGFLLQAAALGRGELSVVEPILVCELPLTLFLAARVFRAPLRPREAGAALGMAAGLAGLLFFLAPSAGHAQEVPWYEWLLAGAATMVATAAAFEWARRGRVARDQREGSARRAAGFGMAAGCQFGLTAAFIKAVTVRFGEAGIAGVFTGWELYCMIVCGALAMFLLQSAMHAGRLVAAQPALTLTDPLVSVLWGVTVFGEMVRGGLYLLFAAASGLLLAACVVILSRSPAIGEAETRPLRGG</sequence>
<comment type="caution">
    <text evidence="2">The sequence shown here is derived from an EMBL/GenBank/DDBJ whole genome shotgun (WGS) entry which is preliminary data.</text>
</comment>
<feature type="transmembrane region" description="Helical" evidence="1">
    <location>
        <begin position="131"/>
        <end position="149"/>
    </location>
</feature>
<organism evidence="2 3">
    <name type="scientific">Streptomyces lonegramiae</name>
    <dbReference type="NCBI Taxonomy" id="3075524"/>
    <lineage>
        <taxon>Bacteria</taxon>
        <taxon>Bacillati</taxon>
        <taxon>Actinomycetota</taxon>
        <taxon>Actinomycetes</taxon>
        <taxon>Kitasatosporales</taxon>
        <taxon>Streptomycetaceae</taxon>
        <taxon>Streptomyces</taxon>
    </lineage>
</organism>
<feature type="transmembrane region" description="Helical" evidence="1">
    <location>
        <begin position="45"/>
        <end position="66"/>
    </location>
</feature>
<protein>
    <submittedName>
        <fullName evidence="2">DMT family transporter</fullName>
    </submittedName>
</protein>
<gene>
    <name evidence="2" type="ORF">RND15_02695</name>
</gene>
<accession>A0ABU2X6U0</accession>